<geneLocation type="plasmid" evidence="2 3">
    <name>pSCATT</name>
</geneLocation>
<proteinExistence type="predicted"/>
<feature type="domain" description="Hemerythrin-like" evidence="1">
    <location>
        <begin position="11"/>
        <end position="127"/>
    </location>
</feature>
<dbReference type="KEGG" id="scy:SCATT_p12060"/>
<protein>
    <recommendedName>
        <fullName evidence="1">Hemerythrin-like domain-containing protein</fullName>
    </recommendedName>
</protein>
<dbReference type="RefSeq" id="WP_014150989.1">
    <property type="nucleotide sequence ID" value="NC_016113.1"/>
</dbReference>
<dbReference type="KEGG" id="sct:SCAT_p0534"/>
<evidence type="ECO:0000259" key="1">
    <source>
        <dbReference type="Pfam" id="PF01814"/>
    </source>
</evidence>
<gene>
    <name evidence="2" type="ordered locus">SCATT_p12060</name>
</gene>
<dbReference type="PANTHER" id="PTHR35585:SF1">
    <property type="entry name" value="HHE DOMAIN PROTEIN (AFU_ORTHOLOGUE AFUA_4G00730)"/>
    <property type="match status" value="1"/>
</dbReference>
<organism evidence="2 3">
    <name type="scientific">Streptantibioticus cattleyicolor (strain ATCC 35852 / DSM 46488 / JCM 4925 / NBRC 14057 / NRRL 8057)</name>
    <name type="common">Streptomyces cattleya</name>
    <dbReference type="NCBI Taxonomy" id="1003195"/>
    <lineage>
        <taxon>Bacteria</taxon>
        <taxon>Bacillati</taxon>
        <taxon>Actinomycetota</taxon>
        <taxon>Actinomycetes</taxon>
        <taxon>Kitasatosporales</taxon>
        <taxon>Streptomycetaceae</taxon>
        <taxon>Streptantibioticus</taxon>
    </lineage>
</organism>
<dbReference type="Proteomes" id="UP000007842">
    <property type="component" value="Plasmid pSCATT"/>
</dbReference>
<dbReference type="OrthoDB" id="3212362at2"/>
<sequence>MTQHTGTEDDVVTLLKRQHVRIRELFDEMTSATGERRRVVFRELVRMLAMHETAEEEVVHPAARRAFEQGPQVVDARLVEERSAKEMLSRLDRMDIDDPDFAPQLTALRQAVLDHADAEERLEFPLLSEGMPADRLARMAKAVRAAEKMAPTHPHPGVESMAANLTVGPFAALMDRTRDAVRKVMGKED</sequence>
<keyword evidence="3" id="KW-1185">Reference proteome</keyword>
<name>F8JM72_STREN</name>
<dbReference type="Gene3D" id="1.20.120.520">
    <property type="entry name" value="nmb1532 protein domain like"/>
    <property type="match status" value="1"/>
</dbReference>
<dbReference type="PATRIC" id="fig|1003195.11.peg.514"/>
<keyword evidence="2" id="KW-0614">Plasmid</keyword>
<dbReference type="PANTHER" id="PTHR35585">
    <property type="entry name" value="HHE DOMAIN PROTEIN (AFU_ORTHOLOGUE AFUA_4G00730)"/>
    <property type="match status" value="1"/>
</dbReference>
<dbReference type="EMBL" id="CP003229">
    <property type="protein sequence ID" value="AEW99399.1"/>
    <property type="molecule type" value="Genomic_DNA"/>
</dbReference>
<dbReference type="Pfam" id="PF01814">
    <property type="entry name" value="Hemerythrin"/>
    <property type="match status" value="1"/>
</dbReference>
<accession>F8JM72</accession>
<dbReference type="CDD" id="cd12108">
    <property type="entry name" value="Hr-like"/>
    <property type="match status" value="1"/>
</dbReference>
<dbReference type="InterPro" id="IPR012312">
    <property type="entry name" value="Hemerythrin-like"/>
</dbReference>
<accession>G8XF57</accession>
<dbReference type="AlphaFoldDB" id="F8JM72"/>
<evidence type="ECO:0000313" key="3">
    <source>
        <dbReference type="Proteomes" id="UP000007842"/>
    </source>
</evidence>
<reference evidence="3" key="1">
    <citation type="submission" date="2011-12" db="EMBL/GenBank/DDBJ databases">
        <title>Complete genome sequence of Streptomyces cattleya strain DSM 46488.</title>
        <authorList>
            <person name="Ou H.-Y."/>
            <person name="Li P."/>
            <person name="Zhao C."/>
            <person name="O'Hagan D."/>
            <person name="Deng Z."/>
        </authorList>
    </citation>
    <scope>NUCLEOTIDE SEQUENCE [LARGE SCALE GENOMIC DNA]</scope>
    <source>
        <strain evidence="3">ATCC 35852 / DSM 46488 / JCM 4925 / NBRC 14057 / NRRL 8057</strain>
        <plasmid evidence="3">Plasmid pSCATT</plasmid>
    </source>
</reference>
<evidence type="ECO:0000313" key="2">
    <source>
        <dbReference type="EMBL" id="AEW99399.1"/>
    </source>
</evidence>
<dbReference type="HOGENOM" id="CLU_079417_2_0_11"/>